<reference evidence="4" key="1">
    <citation type="submission" date="2020-10" db="EMBL/GenBank/DDBJ databases">
        <title>Taxonomic study of unclassified bacteria belonging to the class Ktedonobacteria.</title>
        <authorList>
            <person name="Yabe S."/>
            <person name="Wang C.M."/>
            <person name="Zheng Y."/>
            <person name="Sakai Y."/>
            <person name="Cavaletti L."/>
            <person name="Monciardini P."/>
            <person name="Donadio S."/>
        </authorList>
    </citation>
    <scope>NUCLEOTIDE SEQUENCE</scope>
    <source>
        <strain evidence="4">ID150040</strain>
    </source>
</reference>
<dbReference type="InterPro" id="IPR051685">
    <property type="entry name" value="Ycf3/AcsC/BcsC/TPR_MFPF"/>
</dbReference>
<feature type="repeat" description="TPR" evidence="3">
    <location>
        <begin position="173"/>
        <end position="206"/>
    </location>
</feature>
<dbReference type="Gene3D" id="1.25.40.10">
    <property type="entry name" value="Tetratricopeptide repeat domain"/>
    <property type="match status" value="3"/>
</dbReference>
<dbReference type="PANTHER" id="PTHR44943:SF8">
    <property type="entry name" value="TPR REPEAT-CONTAINING PROTEIN MJ0263"/>
    <property type="match status" value="1"/>
</dbReference>
<evidence type="ECO:0000256" key="2">
    <source>
        <dbReference type="ARBA" id="ARBA00022803"/>
    </source>
</evidence>
<protein>
    <recommendedName>
        <fullName evidence="6">Tetratricopeptide repeat protein</fullName>
    </recommendedName>
</protein>
<accession>A0A8J3IHN4</accession>
<dbReference type="Pfam" id="PF13432">
    <property type="entry name" value="TPR_16"/>
    <property type="match status" value="1"/>
</dbReference>
<dbReference type="PROSITE" id="PS50005">
    <property type="entry name" value="TPR"/>
    <property type="match status" value="1"/>
</dbReference>
<dbReference type="InterPro" id="IPR011990">
    <property type="entry name" value="TPR-like_helical_dom_sf"/>
</dbReference>
<dbReference type="AlphaFoldDB" id="A0A8J3IHN4"/>
<gene>
    <name evidence="4" type="ORF">KSF_047840</name>
</gene>
<dbReference type="RefSeq" id="WP_220205451.1">
    <property type="nucleotide sequence ID" value="NZ_BNJK01000001.1"/>
</dbReference>
<evidence type="ECO:0008006" key="6">
    <source>
        <dbReference type="Google" id="ProtNLM"/>
    </source>
</evidence>
<dbReference type="Proteomes" id="UP000597444">
    <property type="component" value="Unassembled WGS sequence"/>
</dbReference>
<dbReference type="EMBL" id="BNJK01000001">
    <property type="protein sequence ID" value="GHO94736.1"/>
    <property type="molecule type" value="Genomic_DNA"/>
</dbReference>
<keyword evidence="2 3" id="KW-0802">TPR repeat</keyword>
<dbReference type="SUPFAM" id="SSF48452">
    <property type="entry name" value="TPR-like"/>
    <property type="match status" value="2"/>
</dbReference>
<evidence type="ECO:0000313" key="5">
    <source>
        <dbReference type="Proteomes" id="UP000597444"/>
    </source>
</evidence>
<keyword evidence="1" id="KW-0677">Repeat</keyword>
<comment type="caution">
    <text evidence="4">The sequence shown here is derived from an EMBL/GenBank/DDBJ whole genome shotgun (WGS) entry which is preliminary data.</text>
</comment>
<keyword evidence="5" id="KW-1185">Reference proteome</keyword>
<dbReference type="PANTHER" id="PTHR44943">
    <property type="entry name" value="CELLULOSE SYNTHASE OPERON PROTEIN C"/>
    <property type="match status" value="1"/>
</dbReference>
<evidence type="ECO:0000256" key="3">
    <source>
        <dbReference type="PROSITE-ProRule" id="PRU00339"/>
    </source>
</evidence>
<organism evidence="4 5">
    <name type="scientific">Reticulibacter mediterranei</name>
    <dbReference type="NCBI Taxonomy" id="2778369"/>
    <lineage>
        <taxon>Bacteria</taxon>
        <taxon>Bacillati</taxon>
        <taxon>Chloroflexota</taxon>
        <taxon>Ktedonobacteria</taxon>
        <taxon>Ktedonobacterales</taxon>
        <taxon>Reticulibacteraceae</taxon>
        <taxon>Reticulibacter</taxon>
    </lineage>
</organism>
<dbReference type="Pfam" id="PF14559">
    <property type="entry name" value="TPR_19"/>
    <property type="match status" value="1"/>
</dbReference>
<proteinExistence type="predicted"/>
<name>A0A8J3IHN4_9CHLR</name>
<evidence type="ECO:0000313" key="4">
    <source>
        <dbReference type="EMBL" id="GHO94736.1"/>
    </source>
</evidence>
<evidence type="ECO:0000256" key="1">
    <source>
        <dbReference type="ARBA" id="ARBA00022737"/>
    </source>
</evidence>
<dbReference type="SMART" id="SM00028">
    <property type="entry name" value="TPR"/>
    <property type="match status" value="7"/>
</dbReference>
<sequence>MDKEIMRAEGILQETPFLEEREVVKEQNGQLPVAKHIAQLHEQAQQDLLHRDWEKAAAEFQQLIELEGPGEEVLSGLAHVLEGAGRYEQLLSVAEELLSLTPTSAIGLAYKARALQKLERLSEATIANDQALLLDKNLPLAWVNRSGLQLLQQKFADALRSAQRAVELNDEDARAWANKGMALLNFEHNIEALEAFDRSLACDPAFLFSLQMKGQVLCQMGRMKDAAENALQALKLSPSDVPSLTQAAMAFRALEMYSNLKDVTEELIKHLPDSLFAWENYMRSRRGLGEYEEANTALDHVLELDPANVRFWTMKADTLYRLERYREAVNAAERAVRIDQDYPPARRIREKAVRLMYQRKERRGSIHKQP</sequence>
<dbReference type="InterPro" id="IPR019734">
    <property type="entry name" value="TPR_rpt"/>
</dbReference>